<dbReference type="GO" id="GO:0016618">
    <property type="term" value="F:hydroxypyruvate reductase [NAD(P)H] activity"/>
    <property type="evidence" value="ECO:0007669"/>
    <property type="project" value="TreeGrafter"/>
</dbReference>
<protein>
    <submittedName>
        <fullName evidence="7">Phosphogluconate 2-dehydrogenase</fullName>
    </submittedName>
</protein>
<evidence type="ECO:0000256" key="2">
    <source>
        <dbReference type="ARBA" id="ARBA00023002"/>
    </source>
</evidence>
<name>A0A1I1MBV9_9GAMM</name>
<dbReference type="Pfam" id="PF00389">
    <property type="entry name" value="2-Hacid_dh"/>
    <property type="match status" value="1"/>
</dbReference>
<dbReference type="STRING" id="402385.SAMN05421848_2916"/>
<dbReference type="InterPro" id="IPR050223">
    <property type="entry name" value="D-isomer_2-hydroxyacid_DH"/>
</dbReference>
<evidence type="ECO:0000259" key="5">
    <source>
        <dbReference type="Pfam" id="PF00389"/>
    </source>
</evidence>
<keyword evidence="8" id="KW-1185">Reference proteome</keyword>
<proteinExistence type="inferred from homology"/>
<evidence type="ECO:0000313" key="8">
    <source>
        <dbReference type="Proteomes" id="UP000199046"/>
    </source>
</evidence>
<dbReference type="InterPro" id="IPR006139">
    <property type="entry name" value="D-isomer_2_OHA_DH_cat_dom"/>
</dbReference>
<feature type="domain" description="D-isomer specific 2-hydroxyacid dehydrogenase catalytic" evidence="5">
    <location>
        <begin position="9"/>
        <end position="321"/>
    </location>
</feature>
<evidence type="ECO:0000256" key="1">
    <source>
        <dbReference type="ARBA" id="ARBA00005854"/>
    </source>
</evidence>
<dbReference type="InterPro" id="IPR029752">
    <property type="entry name" value="D-isomer_DH_CS1"/>
</dbReference>
<dbReference type="SUPFAM" id="SSF51735">
    <property type="entry name" value="NAD(P)-binding Rossmann-fold domains"/>
    <property type="match status" value="1"/>
</dbReference>
<dbReference type="PANTHER" id="PTHR10996">
    <property type="entry name" value="2-HYDROXYACID DEHYDROGENASE-RELATED"/>
    <property type="match status" value="1"/>
</dbReference>
<feature type="domain" description="D-isomer specific 2-hydroxyacid dehydrogenase NAD-binding" evidence="6">
    <location>
        <begin position="113"/>
        <end position="291"/>
    </location>
</feature>
<dbReference type="Gene3D" id="3.40.50.720">
    <property type="entry name" value="NAD(P)-binding Rossmann-like Domain"/>
    <property type="match status" value="2"/>
</dbReference>
<dbReference type="GO" id="GO:0051287">
    <property type="term" value="F:NAD binding"/>
    <property type="evidence" value="ECO:0007669"/>
    <property type="project" value="InterPro"/>
</dbReference>
<keyword evidence="3" id="KW-0520">NAD</keyword>
<evidence type="ECO:0000259" key="6">
    <source>
        <dbReference type="Pfam" id="PF02826"/>
    </source>
</evidence>
<dbReference type="SUPFAM" id="SSF52283">
    <property type="entry name" value="Formate/glycerate dehydrogenase catalytic domain-like"/>
    <property type="match status" value="1"/>
</dbReference>
<dbReference type="Pfam" id="PF02826">
    <property type="entry name" value="2-Hacid_dh_C"/>
    <property type="match status" value="1"/>
</dbReference>
<dbReference type="GO" id="GO:0030267">
    <property type="term" value="F:glyoxylate reductase (NADPH) activity"/>
    <property type="evidence" value="ECO:0007669"/>
    <property type="project" value="TreeGrafter"/>
</dbReference>
<comment type="similarity">
    <text evidence="1 4">Belongs to the D-isomer specific 2-hydroxyacid dehydrogenase family.</text>
</comment>
<evidence type="ECO:0000256" key="4">
    <source>
        <dbReference type="RuleBase" id="RU003719"/>
    </source>
</evidence>
<dbReference type="CDD" id="cd05301">
    <property type="entry name" value="GDH"/>
    <property type="match status" value="1"/>
</dbReference>
<dbReference type="EMBL" id="FOLY01000006">
    <property type="protein sequence ID" value="SFC82859.1"/>
    <property type="molecule type" value="Genomic_DNA"/>
</dbReference>
<reference evidence="8" key="1">
    <citation type="submission" date="2016-10" db="EMBL/GenBank/DDBJ databases">
        <authorList>
            <person name="Varghese N."/>
            <person name="Submissions S."/>
        </authorList>
    </citation>
    <scope>NUCLEOTIDE SEQUENCE [LARGE SCALE GENOMIC DNA]</scope>
    <source>
        <strain evidence="8">DSM 23439</strain>
    </source>
</reference>
<dbReference type="AlphaFoldDB" id="A0A1I1MBV9"/>
<dbReference type="Proteomes" id="UP000199046">
    <property type="component" value="Unassembled WGS sequence"/>
</dbReference>
<dbReference type="PANTHER" id="PTHR10996:SF283">
    <property type="entry name" value="GLYOXYLATE_HYDROXYPYRUVATE REDUCTASE B"/>
    <property type="match status" value="1"/>
</dbReference>
<dbReference type="PROSITE" id="PS00065">
    <property type="entry name" value="D_2_HYDROXYACID_DH_1"/>
    <property type="match status" value="1"/>
</dbReference>
<dbReference type="FunFam" id="3.40.50.720:FF:000462">
    <property type="entry name" value="Glyoxylate reductase (NADP+)"/>
    <property type="match status" value="1"/>
</dbReference>
<accession>A0A1I1MBV9</accession>
<sequence length="329" mass="36329">MSSKKTVIVYQRALKPDLREKLEREYHVLDFSQTPNLTQDSEFQKALEQAHALIGSSVTLSPELLDQAPNLEVISSISVGVDNYDIDYLSKRGIVLCHTPNVLTETTADTAFLLILASARRAVEMAEMVKQGEWTGGIAEPHFGVDVQGKKLGIIGMGRIGAAIARRGKFGFNMEVSYHNRSRHEDFERELGADWQELDDLLRDSDFVCVTVPLSNATRHMFGKREFELMGEDTIFINIARGGVVDEPAMIEALKNGTIRAAGLDVFDVEPLPADSPLAHMDNVVALPHIGSATHETRYAMAELAVDNALAALKGDKPKAPYNWDALKR</sequence>
<evidence type="ECO:0000256" key="3">
    <source>
        <dbReference type="ARBA" id="ARBA00023027"/>
    </source>
</evidence>
<evidence type="ECO:0000313" key="7">
    <source>
        <dbReference type="EMBL" id="SFC82859.1"/>
    </source>
</evidence>
<organism evidence="7 8">
    <name type="scientific">Kushneria avicenniae</name>
    <dbReference type="NCBI Taxonomy" id="402385"/>
    <lineage>
        <taxon>Bacteria</taxon>
        <taxon>Pseudomonadati</taxon>
        <taxon>Pseudomonadota</taxon>
        <taxon>Gammaproteobacteria</taxon>
        <taxon>Oceanospirillales</taxon>
        <taxon>Halomonadaceae</taxon>
        <taxon>Kushneria</taxon>
    </lineage>
</organism>
<dbReference type="InterPro" id="IPR036291">
    <property type="entry name" value="NAD(P)-bd_dom_sf"/>
</dbReference>
<keyword evidence="2 4" id="KW-0560">Oxidoreductase</keyword>
<dbReference type="InterPro" id="IPR006140">
    <property type="entry name" value="D-isomer_DH_NAD-bd"/>
</dbReference>
<dbReference type="OrthoDB" id="9805416at2"/>
<dbReference type="GO" id="GO:0005829">
    <property type="term" value="C:cytosol"/>
    <property type="evidence" value="ECO:0007669"/>
    <property type="project" value="TreeGrafter"/>
</dbReference>
<gene>
    <name evidence="7" type="ORF">SAMN05421848_2916</name>
</gene>
<dbReference type="RefSeq" id="WP_090135444.1">
    <property type="nucleotide sequence ID" value="NZ_FOLY01000006.1"/>
</dbReference>